<organism evidence="2 3">
    <name type="scientific">Dreissena polymorpha</name>
    <name type="common">Zebra mussel</name>
    <name type="synonym">Mytilus polymorpha</name>
    <dbReference type="NCBI Taxonomy" id="45954"/>
    <lineage>
        <taxon>Eukaryota</taxon>
        <taxon>Metazoa</taxon>
        <taxon>Spiralia</taxon>
        <taxon>Lophotrochozoa</taxon>
        <taxon>Mollusca</taxon>
        <taxon>Bivalvia</taxon>
        <taxon>Autobranchia</taxon>
        <taxon>Heteroconchia</taxon>
        <taxon>Euheterodonta</taxon>
        <taxon>Imparidentia</taxon>
        <taxon>Neoheterodontei</taxon>
        <taxon>Myida</taxon>
        <taxon>Dreissenoidea</taxon>
        <taxon>Dreissenidae</taxon>
        <taxon>Dreissena</taxon>
    </lineage>
</organism>
<sequence>MISSDRSATSTPTPGVNRRTTVLFGKKGTPKGSKDSGLSANTPLLGRKPGRPPKLKSDKPTSDSPQPPVLELMIPSPGKAPKSPGARKRSASVLTQKSESVPSPPKRTMSVTESTTGFSDPPDLTRRDNFMTYRVGDHIRSSSESESTTGMSSGDESMSETSTSGSSDSRSGRCFLRI</sequence>
<feature type="compositionally biased region" description="Polar residues" evidence="1">
    <location>
        <begin position="109"/>
        <end position="118"/>
    </location>
</feature>
<gene>
    <name evidence="2" type="ORF">DPMN_017464</name>
</gene>
<reference evidence="2" key="2">
    <citation type="submission" date="2020-11" db="EMBL/GenBank/DDBJ databases">
        <authorList>
            <person name="McCartney M.A."/>
            <person name="Auch B."/>
            <person name="Kono T."/>
            <person name="Mallez S."/>
            <person name="Becker A."/>
            <person name="Gohl D.M."/>
            <person name="Silverstein K.A.T."/>
            <person name="Koren S."/>
            <person name="Bechman K.B."/>
            <person name="Herman A."/>
            <person name="Abrahante J.E."/>
            <person name="Garbe J."/>
        </authorList>
    </citation>
    <scope>NUCLEOTIDE SEQUENCE</scope>
    <source>
        <strain evidence="2">Duluth1</strain>
        <tissue evidence="2">Whole animal</tissue>
    </source>
</reference>
<feature type="compositionally biased region" description="Polar residues" evidence="1">
    <location>
        <begin position="92"/>
        <end position="101"/>
    </location>
</feature>
<evidence type="ECO:0000256" key="1">
    <source>
        <dbReference type="SAM" id="MobiDB-lite"/>
    </source>
</evidence>
<feature type="compositionally biased region" description="Basic and acidic residues" evidence="1">
    <location>
        <begin position="123"/>
        <end position="143"/>
    </location>
</feature>
<keyword evidence="3" id="KW-1185">Reference proteome</keyword>
<name>A0A9D4NBF3_DREPO</name>
<proteinExistence type="predicted"/>
<accession>A0A9D4NBF3</accession>
<feature type="compositionally biased region" description="Polar residues" evidence="1">
    <location>
        <begin position="1"/>
        <end position="20"/>
    </location>
</feature>
<protein>
    <submittedName>
        <fullName evidence="2">Uncharacterized protein</fullName>
    </submittedName>
</protein>
<feature type="compositionally biased region" description="Low complexity" evidence="1">
    <location>
        <begin position="144"/>
        <end position="169"/>
    </location>
</feature>
<feature type="region of interest" description="Disordered" evidence="1">
    <location>
        <begin position="1"/>
        <end position="178"/>
    </location>
</feature>
<reference evidence="2" key="1">
    <citation type="journal article" date="2019" name="bioRxiv">
        <title>The Genome of the Zebra Mussel, Dreissena polymorpha: A Resource for Invasive Species Research.</title>
        <authorList>
            <person name="McCartney M.A."/>
            <person name="Auch B."/>
            <person name="Kono T."/>
            <person name="Mallez S."/>
            <person name="Zhang Y."/>
            <person name="Obille A."/>
            <person name="Becker A."/>
            <person name="Abrahante J.E."/>
            <person name="Garbe J."/>
            <person name="Badalamenti J.P."/>
            <person name="Herman A."/>
            <person name="Mangelson H."/>
            <person name="Liachko I."/>
            <person name="Sullivan S."/>
            <person name="Sone E.D."/>
            <person name="Koren S."/>
            <person name="Silverstein K.A.T."/>
            <person name="Beckman K.B."/>
            <person name="Gohl D.M."/>
        </authorList>
    </citation>
    <scope>NUCLEOTIDE SEQUENCE</scope>
    <source>
        <strain evidence="2">Duluth1</strain>
        <tissue evidence="2">Whole animal</tissue>
    </source>
</reference>
<dbReference type="Proteomes" id="UP000828390">
    <property type="component" value="Unassembled WGS sequence"/>
</dbReference>
<dbReference type="AlphaFoldDB" id="A0A9D4NBF3"/>
<evidence type="ECO:0000313" key="2">
    <source>
        <dbReference type="EMBL" id="KAH3893317.1"/>
    </source>
</evidence>
<dbReference type="EMBL" id="JAIWYP010000001">
    <property type="protein sequence ID" value="KAH3893317.1"/>
    <property type="molecule type" value="Genomic_DNA"/>
</dbReference>
<evidence type="ECO:0000313" key="3">
    <source>
        <dbReference type="Proteomes" id="UP000828390"/>
    </source>
</evidence>
<comment type="caution">
    <text evidence="2">The sequence shown here is derived from an EMBL/GenBank/DDBJ whole genome shotgun (WGS) entry which is preliminary data.</text>
</comment>